<dbReference type="PANTHER" id="PTHR33446:SF2">
    <property type="entry name" value="PROTEIN TONB"/>
    <property type="match status" value="1"/>
</dbReference>
<evidence type="ECO:0000256" key="7">
    <source>
        <dbReference type="ARBA" id="ARBA00022927"/>
    </source>
</evidence>
<protein>
    <submittedName>
        <fullName evidence="13">TonB family protein</fullName>
    </submittedName>
</protein>
<keyword evidence="7" id="KW-0653">Protein transport</keyword>
<evidence type="ECO:0000256" key="5">
    <source>
        <dbReference type="ARBA" id="ARBA00022519"/>
    </source>
</evidence>
<dbReference type="InterPro" id="IPR006260">
    <property type="entry name" value="TonB/TolA_C"/>
</dbReference>
<dbReference type="Pfam" id="PF03544">
    <property type="entry name" value="TonB_C"/>
    <property type="match status" value="1"/>
</dbReference>
<feature type="domain" description="TonB C-terminal" evidence="12">
    <location>
        <begin position="200"/>
        <end position="290"/>
    </location>
</feature>
<evidence type="ECO:0000256" key="1">
    <source>
        <dbReference type="ARBA" id="ARBA00004383"/>
    </source>
</evidence>
<evidence type="ECO:0000256" key="8">
    <source>
        <dbReference type="ARBA" id="ARBA00022989"/>
    </source>
</evidence>
<keyword evidence="8 11" id="KW-1133">Transmembrane helix</keyword>
<keyword evidence="3" id="KW-0813">Transport</keyword>
<feature type="transmembrane region" description="Helical" evidence="11">
    <location>
        <begin position="72"/>
        <end position="93"/>
    </location>
</feature>
<keyword evidence="5" id="KW-0997">Cell inner membrane</keyword>
<comment type="subcellular location">
    <subcellularLocation>
        <location evidence="1">Cell inner membrane</location>
        <topology evidence="1">Single-pass membrane protein</topology>
        <orientation evidence="1">Periplasmic side</orientation>
    </subcellularLocation>
</comment>
<evidence type="ECO:0000256" key="11">
    <source>
        <dbReference type="SAM" id="Phobius"/>
    </source>
</evidence>
<evidence type="ECO:0000256" key="6">
    <source>
        <dbReference type="ARBA" id="ARBA00022692"/>
    </source>
</evidence>
<keyword evidence="6 11" id="KW-0812">Transmembrane</keyword>
<evidence type="ECO:0000256" key="3">
    <source>
        <dbReference type="ARBA" id="ARBA00022448"/>
    </source>
</evidence>
<sequence length="290" mass="31830">MKRGSYRRTQLAAANDEPGLFEGHVIFRSYHPDIPPQRGRAIDPSMACPHVGDMSRGSSRYCDQPADWRTRLFGLAGTASIIGLVLAGALFTWKVVHPRIAATSRPLTVVNLAPLAAPPKPVREVAPGPEQVERQEAKPEPKREMLPVPLIQLPTTSSVKADMQKPVEIVDPGPSVPETTAPKNIAAPTVNWLASEAKPNWEGVIVAHLERFRRYPARARAARQQGVAYVRFKMNRAGMVLSSTILQKSGSFDLDQAALDTLQRAQPLPAIPAERPDVVELTIPVEFKLR</sequence>
<feature type="compositionally biased region" description="Basic and acidic residues" evidence="10">
    <location>
        <begin position="131"/>
        <end position="141"/>
    </location>
</feature>
<evidence type="ECO:0000259" key="12">
    <source>
        <dbReference type="PROSITE" id="PS52015"/>
    </source>
</evidence>
<dbReference type="Proteomes" id="UP001162318">
    <property type="component" value="Unassembled WGS sequence"/>
</dbReference>
<dbReference type="GO" id="GO:0098797">
    <property type="term" value="C:plasma membrane protein complex"/>
    <property type="evidence" value="ECO:0007669"/>
    <property type="project" value="TreeGrafter"/>
</dbReference>
<evidence type="ECO:0000256" key="4">
    <source>
        <dbReference type="ARBA" id="ARBA00022475"/>
    </source>
</evidence>
<dbReference type="RefSeq" id="WP_231736713.1">
    <property type="nucleotide sequence ID" value="NZ_JAOCKX010000006.1"/>
</dbReference>
<evidence type="ECO:0000256" key="10">
    <source>
        <dbReference type="SAM" id="MobiDB-lite"/>
    </source>
</evidence>
<keyword evidence="4" id="KW-1003">Cell membrane</keyword>
<dbReference type="Gene3D" id="3.30.1150.10">
    <property type="match status" value="1"/>
</dbReference>
<dbReference type="AlphaFoldDB" id="A0AA43B9Z9"/>
<comment type="caution">
    <text evidence="13">The sequence shown here is derived from an EMBL/GenBank/DDBJ whole genome shotgun (WGS) entry which is preliminary data.</text>
</comment>
<evidence type="ECO:0000256" key="2">
    <source>
        <dbReference type="ARBA" id="ARBA00006555"/>
    </source>
</evidence>
<dbReference type="GO" id="GO:0031992">
    <property type="term" value="F:energy transducer activity"/>
    <property type="evidence" value="ECO:0007669"/>
    <property type="project" value="TreeGrafter"/>
</dbReference>
<evidence type="ECO:0000313" key="14">
    <source>
        <dbReference type="Proteomes" id="UP001162318"/>
    </source>
</evidence>
<organism evidence="13 14">
    <name type="scientific">Sphingobium yanoikuyae</name>
    <name type="common">Sphingomonas yanoikuyae</name>
    <dbReference type="NCBI Taxonomy" id="13690"/>
    <lineage>
        <taxon>Bacteria</taxon>
        <taxon>Pseudomonadati</taxon>
        <taxon>Pseudomonadota</taxon>
        <taxon>Alphaproteobacteria</taxon>
        <taxon>Sphingomonadales</taxon>
        <taxon>Sphingomonadaceae</taxon>
        <taxon>Sphingobium</taxon>
    </lineage>
</organism>
<dbReference type="GO" id="GO:0055085">
    <property type="term" value="P:transmembrane transport"/>
    <property type="evidence" value="ECO:0007669"/>
    <property type="project" value="InterPro"/>
</dbReference>
<accession>A0AA43B9Z9</accession>
<dbReference type="PROSITE" id="PS52015">
    <property type="entry name" value="TONB_CTD"/>
    <property type="match status" value="1"/>
</dbReference>
<dbReference type="InterPro" id="IPR037682">
    <property type="entry name" value="TonB_C"/>
</dbReference>
<dbReference type="PANTHER" id="PTHR33446">
    <property type="entry name" value="PROTEIN TONB-RELATED"/>
    <property type="match status" value="1"/>
</dbReference>
<evidence type="ECO:0000256" key="9">
    <source>
        <dbReference type="ARBA" id="ARBA00023136"/>
    </source>
</evidence>
<reference evidence="13" key="1">
    <citation type="submission" date="2022-09" db="EMBL/GenBank/DDBJ databases">
        <title>Intensive care unit water sources are persistently colonized with multi-drug resistant bacteria and are the site of extensive horizontal gene transfer of antibiotic resistance genes.</title>
        <authorList>
            <person name="Diorio-Toth L."/>
        </authorList>
    </citation>
    <scope>NUCLEOTIDE SEQUENCE</scope>
    <source>
        <strain evidence="13">GD03659</strain>
    </source>
</reference>
<dbReference type="InterPro" id="IPR051045">
    <property type="entry name" value="TonB-dependent_transducer"/>
</dbReference>
<dbReference type="NCBIfam" id="TIGR01352">
    <property type="entry name" value="tonB_Cterm"/>
    <property type="match status" value="1"/>
</dbReference>
<feature type="region of interest" description="Disordered" evidence="10">
    <location>
        <begin position="121"/>
        <end position="141"/>
    </location>
</feature>
<dbReference type="EMBL" id="JAOCKX010000006">
    <property type="protein sequence ID" value="MDH2130695.1"/>
    <property type="molecule type" value="Genomic_DNA"/>
</dbReference>
<dbReference type="GO" id="GO:0015031">
    <property type="term" value="P:protein transport"/>
    <property type="evidence" value="ECO:0007669"/>
    <property type="project" value="UniProtKB-KW"/>
</dbReference>
<gene>
    <name evidence="13" type="ORF">N5J77_06125</name>
</gene>
<dbReference type="SUPFAM" id="SSF74653">
    <property type="entry name" value="TolA/TonB C-terminal domain"/>
    <property type="match status" value="1"/>
</dbReference>
<evidence type="ECO:0000313" key="13">
    <source>
        <dbReference type="EMBL" id="MDH2130695.1"/>
    </source>
</evidence>
<proteinExistence type="inferred from homology"/>
<name>A0AA43B9Z9_SPHYA</name>
<comment type="similarity">
    <text evidence="2">Belongs to the TonB family.</text>
</comment>
<keyword evidence="9 11" id="KW-0472">Membrane</keyword>